<evidence type="ECO:0000313" key="4">
    <source>
        <dbReference type="EMBL" id="ETO06360.1"/>
    </source>
</evidence>
<dbReference type="AlphaFoldDB" id="X6M068"/>
<dbReference type="SMART" id="SM00450">
    <property type="entry name" value="RHOD"/>
    <property type="match status" value="2"/>
</dbReference>
<dbReference type="PANTHER" id="PTHR11364">
    <property type="entry name" value="THIOSULFATE SULFERTANSFERASE"/>
    <property type="match status" value="1"/>
</dbReference>
<evidence type="ECO:0000256" key="1">
    <source>
        <dbReference type="ARBA" id="ARBA00022679"/>
    </source>
</evidence>
<reference evidence="4 5" key="1">
    <citation type="journal article" date="2013" name="Curr. Biol.">
        <title>The Genome of the Foraminiferan Reticulomyxa filosa.</title>
        <authorList>
            <person name="Glockner G."/>
            <person name="Hulsmann N."/>
            <person name="Schleicher M."/>
            <person name="Noegel A.A."/>
            <person name="Eichinger L."/>
            <person name="Gallinger C."/>
            <person name="Pawlowski J."/>
            <person name="Sierra R."/>
            <person name="Euteneuer U."/>
            <person name="Pillet L."/>
            <person name="Moustafa A."/>
            <person name="Platzer M."/>
            <person name="Groth M."/>
            <person name="Szafranski K."/>
            <person name="Schliwa M."/>
        </authorList>
    </citation>
    <scope>NUCLEOTIDE SEQUENCE [LARGE SCALE GENOMIC DNA]</scope>
</reference>
<feature type="domain" description="Rhodanese" evidence="3">
    <location>
        <begin position="2"/>
        <end position="104"/>
    </location>
</feature>
<dbReference type="OMA" id="PVYLYCF"/>
<name>X6M068_RETFI</name>
<dbReference type="InterPro" id="IPR001763">
    <property type="entry name" value="Rhodanese-like_dom"/>
</dbReference>
<keyword evidence="2" id="KW-0677">Repeat</keyword>
<organism evidence="4 5">
    <name type="scientific">Reticulomyxa filosa</name>
    <dbReference type="NCBI Taxonomy" id="46433"/>
    <lineage>
        <taxon>Eukaryota</taxon>
        <taxon>Sar</taxon>
        <taxon>Rhizaria</taxon>
        <taxon>Retaria</taxon>
        <taxon>Foraminifera</taxon>
        <taxon>Monothalamids</taxon>
        <taxon>Reticulomyxidae</taxon>
        <taxon>Reticulomyxa</taxon>
    </lineage>
</organism>
<dbReference type="OrthoDB" id="270167at2759"/>
<feature type="domain" description="Rhodanese" evidence="3">
    <location>
        <begin position="150"/>
        <end position="270"/>
    </location>
</feature>
<gene>
    <name evidence="4" type="ORF">RFI_31040</name>
</gene>
<evidence type="ECO:0000256" key="2">
    <source>
        <dbReference type="ARBA" id="ARBA00022737"/>
    </source>
</evidence>
<dbReference type="Proteomes" id="UP000023152">
    <property type="component" value="Unassembled WGS sequence"/>
</dbReference>
<dbReference type="CDD" id="cd01449">
    <property type="entry name" value="TST_Repeat_2"/>
    <property type="match status" value="1"/>
</dbReference>
<dbReference type="InterPro" id="IPR045078">
    <property type="entry name" value="TST/MPST-like"/>
</dbReference>
<protein>
    <recommendedName>
        <fullName evidence="3">Rhodanese domain-containing protein</fullName>
    </recommendedName>
</protein>
<accession>X6M068</accession>
<proteinExistence type="predicted"/>
<keyword evidence="1" id="KW-0808">Transferase</keyword>
<dbReference type="EMBL" id="ASPP01027208">
    <property type="protein sequence ID" value="ETO06360.1"/>
    <property type="molecule type" value="Genomic_DNA"/>
</dbReference>
<evidence type="ECO:0000313" key="5">
    <source>
        <dbReference type="Proteomes" id="UP000023152"/>
    </source>
</evidence>
<dbReference type="PANTHER" id="PTHR11364:SF27">
    <property type="entry name" value="SULFURTRANSFERASE"/>
    <property type="match status" value="1"/>
</dbReference>
<dbReference type="SUPFAM" id="SSF52821">
    <property type="entry name" value="Rhodanese/Cell cycle control phosphatase"/>
    <property type="match status" value="2"/>
</dbReference>
<comment type="caution">
    <text evidence="4">The sequence shown here is derived from an EMBL/GenBank/DDBJ whole genome shotgun (WGS) entry which is preliminary data.</text>
</comment>
<dbReference type="GO" id="GO:0004792">
    <property type="term" value="F:thiosulfate-cyanide sulfurtransferase activity"/>
    <property type="evidence" value="ECO:0007669"/>
    <property type="project" value="TreeGrafter"/>
</dbReference>
<dbReference type="PROSITE" id="PS50206">
    <property type="entry name" value="RHODANESE_3"/>
    <property type="match status" value="2"/>
</dbReference>
<dbReference type="Gene3D" id="3.40.250.10">
    <property type="entry name" value="Rhodanese-like domain"/>
    <property type="match status" value="2"/>
</dbReference>
<keyword evidence="5" id="KW-1185">Reference proteome</keyword>
<dbReference type="InterPro" id="IPR036873">
    <property type="entry name" value="Rhodanese-like_dom_sf"/>
</dbReference>
<dbReference type="Pfam" id="PF00581">
    <property type="entry name" value="Rhodanese"/>
    <property type="match status" value="2"/>
</dbReference>
<sequence length="275" mass="31471">MDVRPPQTYQKSHIKDAVNMYDMFSYLQEDSSPAGMLAMQKYFAKKLSSLGISGASNEHVVVYDQGERGLYPVSCRSSFILKYMGHPNVSVLKGGLNSFLETLSNSHQSISDWMEESATSKHKACEYVSQINETWMSNRGEIFDAIMNPHKKKVHIVDVRDKDEWIGASSATSVYGKDFCPRKGRLPNAKWIEWYEFLDKGNPKPKEEIDAIMRDKLGLKDKAEPVILYCLKGTRVSNVWLVLTHYGYTNVKNYFASWNEWSRDPSLPIDNTLLF</sequence>
<evidence type="ECO:0000259" key="3">
    <source>
        <dbReference type="PROSITE" id="PS50206"/>
    </source>
</evidence>